<evidence type="ECO:0000256" key="1">
    <source>
        <dbReference type="SAM" id="MobiDB-lite"/>
    </source>
</evidence>
<keyword evidence="3" id="KW-1185">Reference proteome</keyword>
<dbReference type="Proteomes" id="UP000276834">
    <property type="component" value="Unassembled WGS sequence"/>
</dbReference>
<evidence type="ECO:0000313" key="2">
    <source>
        <dbReference type="EMBL" id="RLW06947.1"/>
    </source>
</evidence>
<gene>
    <name evidence="2" type="ORF">DV515_00004310</name>
</gene>
<dbReference type="EMBL" id="QUSF01000008">
    <property type="protein sequence ID" value="RLW06947.1"/>
    <property type="molecule type" value="Genomic_DNA"/>
</dbReference>
<reference evidence="2 3" key="1">
    <citation type="journal article" date="2018" name="Proc. R. Soc. B">
        <title>A non-coding region near Follistatin controls head colour polymorphism in the Gouldian finch.</title>
        <authorList>
            <person name="Toomey M.B."/>
            <person name="Marques C.I."/>
            <person name="Andrade P."/>
            <person name="Araujo P.M."/>
            <person name="Sabatino S."/>
            <person name="Gazda M.A."/>
            <person name="Afonso S."/>
            <person name="Lopes R.J."/>
            <person name="Corbo J.C."/>
            <person name="Carneiro M."/>
        </authorList>
    </citation>
    <scope>NUCLEOTIDE SEQUENCE [LARGE SCALE GENOMIC DNA]</scope>
    <source>
        <strain evidence="2">Red01</strain>
        <tissue evidence="2">Muscle</tissue>
    </source>
</reference>
<feature type="compositionally biased region" description="Basic and acidic residues" evidence="1">
    <location>
        <begin position="56"/>
        <end position="68"/>
    </location>
</feature>
<feature type="compositionally biased region" description="Gly residues" evidence="1">
    <location>
        <begin position="38"/>
        <end position="50"/>
    </location>
</feature>
<feature type="region of interest" description="Disordered" evidence="1">
    <location>
        <begin position="1"/>
        <end position="68"/>
    </location>
</feature>
<proteinExistence type="predicted"/>
<name>A0A3L8SS04_CHLGU</name>
<feature type="compositionally biased region" description="Polar residues" evidence="1">
    <location>
        <begin position="20"/>
        <end position="29"/>
    </location>
</feature>
<dbReference type="AlphaFoldDB" id="A0A3L8SS04"/>
<comment type="caution">
    <text evidence="2">The sequence shown here is derived from an EMBL/GenBank/DDBJ whole genome shotgun (WGS) entry which is preliminary data.</text>
</comment>
<evidence type="ECO:0000313" key="3">
    <source>
        <dbReference type="Proteomes" id="UP000276834"/>
    </source>
</evidence>
<protein>
    <submittedName>
        <fullName evidence="2">Uncharacterized protein</fullName>
    </submittedName>
</protein>
<organism evidence="2 3">
    <name type="scientific">Chloebia gouldiae</name>
    <name type="common">Gouldian finch</name>
    <name type="synonym">Erythrura gouldiae</name>
    <dbReference type="NCBI Taxonomy" id="44316"/>
    <lineage>
        <taxon>Eukaryota</taxon>
        <taxon>Metazoa</taxon>
        <taxon>Chordata</taxon>
        <taxon>Craniata</taxon>
        <taxon>Vertebrata</taxon>
        <taxon>Euteleostomi</taxon>
        <taxon>Archelosauria</taxon>
        <taxon>Archosauria</taxon>
        <taxon>Dinosauria</taxon>
        <taxon>Saurischia</taxon>
        <taxon>Theropoda</taxon>
        <taxon>Coelurosauria</taxon>
        <taxon>Aves</taxon>
        <taxon>Neognathae</taxon>
        <taxon>Neoaves</taxon>
        <taxon>Telluraves</taxon>
        <taxon>Australaves</taxon>
        <taxon>Passeriformes</taxon>
        <taxon>Passeroidea</taxon>
        <taxon>Passeridae</taxon>
        <taxon>Chloebia</taxon>
    </lineage>
</organism>
<accession>A0A3L8SS04</accession>
<sequence>MSSGKPGGSKDAAKAPVPQLQYQAPGGTSTRKDSQEPSGGGHAVGTGRVMGGPAEEASREWRSAARNR</sequence>